<sequence>MIVHEQESHFLMITQHDHALVSGEIVLHWKSNFLLRSKLREEADWAIGQHDRAWIPLDENPLWNEEEQRPYTFVDYPLKEKLEAYRRGINEVAKRTLYGAMLCSMHYQSFFSTETSDEMVKDFLNEQEVQQHDFYKRMRMEVPKDIVDLHFKRLQFCDDLSLYACMNAPGVDKEKELPWFKNGFPQSFDFAPEGMLAHWKDESRVAVEPFPFENSFQVVIPYKQVAKKEIESIGLKQAYYHSPTKERVVWFVK</sequence>
<evidence type="ECO:0000313" key="2">
    <source>
        <dbReference type="Proteomes" id="UP000831787"/>
    </source>
</evidence>
<keyword evidence="2" id="KW-1185">Reference proteome</keyword>
<dbReference type="Proteomes" id="UP000831787">
    <property type="component" value="Chromosome"/>
</dbReference>
<accession>A0ABY4EKL6</accession>
<dbReference type="InterPro" id="IPR024992">
    <property type="entry name" value="DUF3891"/>
</dbReference>
<proteinExistence type="predicted"/>
<dbReference type="EMBL" id="CP095073">
    <property type="protein sequence ID" value="UOQ44704.1"/>
    <property type="molecule type" value="Genomic_DNA"/>
</dbReference>
<gene>
    <name evidence="1" type="ORF">MUN89_01705</name>
</gene>
<name>A0ABY4EKL6_9BACI</name>
<evidence type="ECO:0000313" key="1">
    <source>
        <dbReference type="EMBL" id="UOQ44704.1"/>
    </source>
</evidence>
<reference evidence="1 2" key="1">
    <citation type="submission" date="2022-04" db="EMBL/GenBank/DDBJ databases">
        <title>Halobacillus sp. isolated from saltern.</title>
        <authorList>
            <person name="Won M."/>
            <person name="Lee C.-M."/>
            <person name="Woen H.-Y."/>
            <person name="Kwon S.-W."/>
        </authorList>
    </citation>
    <scope>NUCLEOTIDE SEQUENCE [LARGE SCALE GENOMIC DNA]</scope>
    <source>
        <strain evidence="1 2">SSBR10-3</strain>
    </source>
</reference>
<dbReference type="Pfam" id="PF13030">
    <property type="entry name" value="DUF3891"/>
    <property type="match status" value="1"/>
</dbReference>
<protein>
    <submittedName>
        <fullName evidence="1">DUF3891 family protein</fullName>
    </submittedName>
</protein>
<organism evidence="1 2">
    <name type="scientific">Halobacillus salinarum</name>
    <dbReference type="NCBI Taxonomy" id="2932257"/>
    <lineage>
        <taxon>Bacteria</taxon>
        <taxon>Bacillati</taxon>
        <taxon>Bacillota</taxon>
        <taxon>Bacilli</taxon>
        <taxon>Bacillales</taxon>
        <taxon>Bacillaceae</taxon>
        <taxon>Halobacillus</taxon>
    </lineage>
</organism>
<dbReference type="RefSeq" id="WP_244710875.1">
    <property type="nucleotide sequence ID" value="NZ_CP095073.1"/>
</dbReference>